<evidence type="ECO:0000256" key="1">
    <source>
        <dbReference type="ARBA" id="ARBA00022448"/>
    </source>
</evidence>
<dbReference type="InterPro" id="IPR003439">
    <property type="entry name" value="ABC_transporter-like_ATP-bd"/>
</dbReference>
<evidence type="ECO:0000259" key="4">
    <source>
        <dbReference type="PROSITE" id="PS50893"/>
    </source>
</evidence>
<dbReference type="GO" id="GO:0005886">
    <property type="term" value="C:plasma membrane"/>
    <property type="evidence" value="ECO:0007669"/>
    <property type="project" value="TreeGrafter"/>
</dbReference>
<dbReference type="PROSITE" id="PS50893">
    <property type="entry name" value="ABC_TRANSPORTER_2"/>
    <property type="match status" value="1"/>
</dbReference>
<dbReference type="InterPro" id="IPR027417">
    <property type="entry name" value="P-loop_NTPase"/>
</dbReference>
<dbReference type="InterPro" id="IPR051120">
    <property type="entry name" value="ABC_AA/LPS_Transport"/>
</dbReference>
<dbReference type="PANTHER" id="PTHR45772">
    <property type="entry name" value="CONSERVED COMPONENT OF ABC TRANSPORTER FOR NATURAL AMINO ACIDS-RELATED"/>
    <property type="match status" value="1"/>
</dbReference>
<gene>
    <name evidence="5" type="ORF">ENG14_03825</name>
</gene>
<accession>A0A7C0WT49</accession>
<keyword evidence="1" id="KW-0813">Transport</keyword>
<name>A0A7C0WT49_9BACT</name>
<sequence length="257" mass="27962">MARKLLRLESVSRKFGGLDALRNVTYAVPEGVIQAIIGPNGAGKTTLFNCVSGVFPPTSGSIYLDGVRIDGLPSHKIAALGVSRTFQNVALFKNMSVLENVMLGRHRQSRAGFLACGFRLPSMRREEQEIIRRAREYLDFVGLVDEENKPAGSLPLGKQKILEIARALATEPRLLLLDEPAGGLNTAETEQLGDLIRRIKKTLGVTVLLVEHDMNLVMECSDLVVVLHFGTVLASGTPSEVKNNEKVIEVYLGSAAN</sequence>
<evidence type="ECO:0000313" key="5">
    <source>
        <dbReference type="EMBL" id="HDL90013.1"/>
    </source>
</evidence>
<dbReference type="GO" id="GO:0016887">
    <property type="term" value="F:ATP hydrolysis activity"/>
    <property type="evidence" value="ECO:0007669"/>
    <property type="project" value="InterPro"/>
</dbReference>
<dbReference type="FunFam" id="3.40.50.300:FF:000421">
    <property type="entry name" value="Branched-chain amino acid ABC transporter ATP-binding protein"/>
    <property type="match status" value="1"/>
</dbReference>
<comment type="caution">
    <text evidence="5">The sequence shown here is derived from an EMBL/GenBank/DDBJ whole genome shotgun (WGS) entry which is preliminary data.</text>
</comment>
<proteinExistence type="predicted"/>
<dbReference type="InterPro" id="IPR032823">
    <property type="entry name" value="BCA_ABC_TP_C"/>
</dbReference>
<dbReference type="CDD" id="cd03219">
    <property type="entry name" value="ABC_Mj1267_LivG_branched"/>
    <property type="match status" value="1"/>
</dbReference>
<dbReference type="PANTHER" id="PTHR45772:SF9">
    <property type="entry name" value="CONSERVED COMPONENT OF ABC TRANSPORTER FOR NATURAL AMINO ACIDS"/>
    <property type="match status" value="1"/>
</dbReference>
<dbReference type="AlphaFoldDB" id="A0A7C0WT49"/>
<dbReference type="Pfam" id="PF00005">
    <property type="entry name" value="ABC_tran"/>
    <property type="match status" value="1"/>
</dbReference>
<feature type="domain" description="ABC transporter" evidence="4">
    <location>
        <begin position="6"/>
        <end position="254"/>
    </location>
</feature>
<protein>
    <submittedName>
        <fullName evidence="5">ABC transporter ATP-binding protein</fullName>
    </submittedName>
</protein>
<evidence type="ECO:0000256" key="2">
    <source>
        <dbReference type="ARBA" id="ARBA00022741"/>
    </source>
</evidence>
<dbReference type="SUPFAM" id="SSF52540">
    <property type="entry name" value="P-loop containing nucleoside triphosphate hydrolases"/>
    <property type="match status" value="1"/>
</dbReference>
<keyword evidence="2" id="KW-0547">Nucleotide-binding</keyword>
<reference evidence="5" key="1">
    <citation type="journal article" date="2020" name="mSystems">
        <title>Genome- and Community-Level Interaction Insights into Carbon Utilization and Element Cycling Functions of Hydrothermarchaeota in Hydrothermal Sediment.</title>
        <authorList>
            <person name="Zhou Z."/>
            <person name="Liu Y."/>
            <person name="Xu W."/>
            <person name="Pan J."/>
            <person name="Luo Z.H."/>
            <person name="Li M."/>
        </authorList>
    </citation>
    <scope>NUCLEOTIDE SEQUENCE [LARGE SCALE GENOMIC DNA]</scope>
    <source>
        <strain evidence="5">HyVt-19</strain>
    </source>
</reference>
<dbReference type="EMBL" id="DQZW01000180">
    <property type="protein sequence ID" value="HDL90013.1"/>
    <property type="molecule type" value="Genomic_DNA"/>
</dbReference>
<dbReference type="InterPro" id="IPR003593">
    <property type="entry name" value="AAA+_ATPase"/>
</dbReference>
<dbReference type="Gene3D" id="3.40.50.300">
    <property type="entry name" value="P-loop containing nucleotide triphosphate hydrolases"/>
    <property type="match status" value="1"/>
</dbReference>
<dbReference type="Proteomes" id="UP000886355">
    <property type="component" value="Unassembled WGS sequence"/>
</dbReference>
<dbReference type="Pfam" id="PF12399">
    <property type="entry name" value="BCA_ABC_TP_C"/>
    <property type="match status" value="1"/>
</dbReference>
<organism evidence="5">
    <name type="scientific">Thermodesulforhabdus norvegica</name>
    <dbReference type="NCBI Taxonomy" id="39841"/>
    <lineage>
        <taxon>Bacteria</taxon>
        <taxon>Pseudomonadati</taxon>
        <taxon>Thermodesulfobacteriota</taxon>
        <taxon>Syntrophobacteria</taxon>
        <taxon>Syntrophobacterales</taxon>
        <taxon>Thermodesulforhabdaceae</taxon>
        <taxon>Thermodesulforhabdus</taxon>
    </lineage>
</organism>
<keyword evidence="3 5" id="KW-0067">ATP-binding</keyword>
<dbReference type="SMART" id="SM00382">
    <property type="entry name" value="AAA"/>
    <property type="match status" value="1"/>
</dbReference>
<evidence type="ECO:0000256" key="3">
    <source>
        <dbReference type="ARBA" id="ARBA00022840"/>
    </source>
</evidence>
<dbReference type="GO" id="GO:0005524">
    <property type="term" value="F:ATP binding"/>
    <property type="evidence" value="ECO:0007669"/>
    <property type="project" value="UniProtKB-KW"/>
</dbReference>